<dbReference type="SUPFAM" id="SSF53383">
    <property type="entry name" value="PLP-dependent transferases"/>
    <property type="match status" value="1"/>
</dbReference>
<comment type="cofactor">
    <cofactor evidence="1 6">
        <name>pyridoxal 5'-phosphate</name>
        <dbReference type="ChEBI" id="CHEBI:597326"/>
    </cofactor>
</comment>
<proteinExistence type="inferred from homology"/>
<organism evidence="7 8">
    <name type="scientific">Sulfuricurvum kujiense</name>
    <dbReference type="NCBI Taxonomy" id="148813"/>
    <lineage>
        <taxon>Bacteria</taxon>
        <taxon>Pseudomonadati</taxon>
        <taxon>Campylobacterota</taxon>
        <taxon>Epsilonproteobacteria</taxon>
        <taxon>Campylobacterales</taxon>
        <taxon>Sulfurimonadaceae</taxon>
        <taxon>Sulfuricurvum</taxon>
    </lineage>
</organism>
<dbReference type="RefSeq" id="WP_303663222.1">
    <property type="nucleotide sequence ID" value="NZ_DLUI01000162.1"/>
</dbReference>
<dbReference type="AlphaFoldDB" id="A0A2D3WLJ2"/>
<comment type="caution">
    <text evidence="7">The sequence shown here is derived from an EMBL/GenBank/DDBJ whole genome shotgun (WGS) entry which is preliminary data.</text>
</comment>
<dbReference type="GO" id="GO:0071269">
    <property type="term" value="P:L-homocysteine biosynthetic process"/>
    <property type="evidence" value="ECO:0007669"/>
    <property type="project" value="TreeGrafter"/>
</dbReference>
<dbReference type="GO" id="GO:0030170">
    <property type="term" value="F:pyridoxal phosphate binding"/>
    <property type="evidence" value="ECO:0007669"/>
    <property type="project" value="InterPro"/>
</dbReference>
<evidence type="ECO:0000256" key="2">
    <source>
        <dbReference type="ARBA" id="ARBA00009077"/>
    </source>
</evidence>
<dbReference type="InterPro" id="IPR015422">
    <property type="entry name" value="PyrdxlP-dep_Trfase_small"/>
</dbReference>
<dbReference type="InterPro" id="IPR006235">
    <property type="entry name" value="OAc-hSer/O-AcSer_sulfhydrylase"/>
</dbReference>
<dbReference type="EMBL" id="DLUI01000162">
    <property type="protein sequence ID" value="DAB37423.1"/>
    <property type="molecule type" value="Genomic_DNA"/>
</dbReference>
<dbReference type="InterPro" id="IPR000277">
    <property type="entry name" value="Cys/Met-Metab_PyrdxlP-dep_enz"/>
</dbReference>
<dbReference type="Proteomes" id="UP000228859">
    <property type="component" value="Unassembled WGS sequence"/>
</dbReference>
<feature type="modified residue" description="N6-(pyridoxal phosphate)lysine" evidence="5">
    <location>
        <position position="204"/>
    </location>
</feature>
<dbReference type="InterPro" id="IPR015421">
    <property type="entry name" value="PyrdxlP-dep_Trfase_major"/>
</dbReference>
<keyword evidence="3" id="KW-0808">Transferase</keyword>
<evidence type="ECO:0000256" key="6">
    <source>
        <dbReference type="RuleBase" id="RU362118"/>
    </source>
</evidence>
<dbReference type="FunFam" id="3.40.640.10:FF:000046">
    <property type="entry name" value="Cystathionine gamma-lyase"/>
    <property type="match status" value="1"/>
</dbReference>
<evidence type="ECO:0000256" key="5">
    <source>
        <dbReference type="PIRSR" id="PIRSR001434-2"/>
    </source>
</evidence>
<dbReference type="Gene3D" id="3.90.1150.10">
    <property type="entry name" value="Aspartate Aminotransferase, domain 1"/>
    <property type="match status" value="1"/>
</dbReference>
<dbReference type="GO" id="GO:0005737">
    <property type="term" value="C:cytoplasm"/>
    <property type="evidence" value="ECO:0007669"/>
    <property type="project" value="TreeGrafter"/>
</dbReference>
<name>A0A2D3WLJ2_9BACT</name>
<evidence type="ECO:0000256" key="1">
    <source>
        <dbReference type="ARBA" id="ARBA00001933"/>
    </source>
</evidence>
<dbReference type="PANTHER" id="PTHR43797:SF2">
    <property type="entry name" value="HOMOCYSTEINE_CYSTEINE SYNTHASE"/>
    <property type="match status" value="1"/>
</dbReference>
<keyword evidence="4 5" id="KW-0663">Pyridoxal phosphate</keyword>
<evidence type="ECO:0000256" key="4">
    <source>
        <dbReference type="ARBA" id="ARBA00022898"/>
    </source>
</evidence>
<dbReference type="GO" id="GO:0003961">
    <property type="term" value="F:O-acetylhomoserine aminocarboxypropyltransferase activity"/>
    <property type="evidence" value="ECO:0007669"/>
    <property type="project" value="TreeGrafter"/>
</dbReference>
<evidence type="ECO:0000313" key="7">
    <source>
        <dbReference type="EMBL" id="DAB37423.1"/>
    </source>
</evidence>
<comment type="similarity">
    <text evidence="2 6">Belongs to the trans-sulfuration enzymes family.</text>
</comment>
<dbReference type="GO" id="GO:0004124">
    <property type="term" value="F:cysteine synthase activity"/>
    <property type="evidence" value="ECO:0007669"/>
    <property type="project" value="TreeGrafter"/>
</dbReference>
<sequence length="412" mass="44338">MNRFEEFTTRIVQQVGKKEGPVSPVMVNSASFGYGNSESGEGIFEGSVKKPLYARVGNPTSAQLEQILASMDGGIGAVAASSGMGATAMATLSLLRAGDEIISIGGLFGGTYSYFSETLERFGITTHFFDVDELSAIEEAINTATKILFLESVGNPNMRLPDIAKIAEIANRHGVVLMVDNTITPLSVAPLALGADIVVYSTTKIITGNASSLGGAVIFRAISEGEDKFKGERYKDLHPFIKKMGSMALIANAKKRALRDFGMSANGFGSYLTMLGLETLPLRMDRIVTTVEIVAKTLYDKGFNVNHPCLAHHPHHERYVNQFSNGCGTVLTIDLGSKEKAFEFLNHSKLITITANIGDSRTLGLHMASTIYRDFDTQTQEFLGITAGLVRISIGLESAEAIIDDFCNAAKI</sequence>
<dbReference type="GO" id="GO:0006535">
    <property type="term" value="P:cysteine biosynthetic process from serine"/>
    <property type="evidence" value="ECO:0007669"/>
    <property type="project" value="TreeGrafter"/>
</dbReference>
<dbReference type="PIRSF" id="PIRSF001434">
    <property type="entry name" value="CGS"/>
    <property type="match status" value="1"/>
</dbReference>
<gene>
    <name evidence="7" type="ORF">CFH83_11220</name>
</gene>
<dbReference type="InterPro" id="IPR015424">
    <property type="entry name" value="PyrdxlP-dep_Trfase"/>
</dbReference>
<dbReference type="GO" id="GO:0019346">
    <property type="term" value="P:transsulfuration"/>
    <property type="evidence" value="ECO:0007669"/>
    <property type="project" value="InterPro"/>
</dbReference>
<accession>A0A2D3WLJ2</accession>
<evidence type="ECO:0000256" key="3">
    <source>
        <dbReference type="ARBA" id="ARBA00022679"/>
    </source>
</evidence>
<reference evidence="7 8" key="1">
    <citation type="journal article" date="2017" name="Front. Microbiol.">
        <title>Comparative Genomic Analysis of the Class Epsilonproteobacteria and Proposed Reclassification to Epsilonbacteraeota (phyl. nov.).</title>
        <authorList>
            <person name="Waite D.W."/>
            <person name="Vanwonterghem I."/>
            <person name="Rinke C."/>
            <person name="Parks D.H."/>
            <person name="Zhang Y."/>
            <person name="Takai K."/>
            <person name="Sievert S.M."/>
            <person name="Simon J."/>
            <person name="Campbell B.J."/>
            <person name="Hanson T.E."/>
            <person name="Woyke T."/>
            <person name="Klotz M.G."/>
            <person name="Hugenholtz P."/>
        </authorList>
    </citation>
    <scope>NUCLEOTIDE SEQUENCE [LARGE SCALE GENOMIC DNA]</scope>
    <source>
        <strain evidence="7">UBA12443</strain>
    </source>
</reference>
<protein>
    <submittedName>
        <fullName evidence="7">O-acetylhomoserine sulfhydrylase</fullName>
    </submittedName>
</protein>
<evidence type="ECO:0000313" key="8">
    <source>
        <dbReference type="Proteomes" id="UP000228859"/>
    </source>
</evidence>
<dbReference type="Pfam" id="PF01053">
    <property type="entry name" value="Cys_Met_Meta_PP"/>
    <property type="match status" value="1"/>
</dbReference>
<dbReference type="Gene3D" id="3.40.640.10">
    <property type="entry name" value="Type I PLP-dependent aspartate aminotransferase-like (Major domain)"/>
    <property type="match status" value="1"/>
</dbReference>
<dbReference type="PANTHER" id="PTHR43797">
    <property type="entry name" value="HOMOCYSTEINE/CYSTEINE SYNTHASE"/>
    <property type="match status" value="1"/>
</dbReference>